<dbReference type="Proteomes" id="UP000664417">
    <property type="component" value="Unassembled WGS sequence"/>
</dbReference>
<name>A0A8J7QJE3_9BACT</name>
<proteinExistence type="predicted"/>
<dbReference type="PROSITE" id="PS51257">
    <property type="entry name" value="PROKAR_LIPOPROTEIN"/>
    <property type="match status" value="1"/>
</dbReference>
<sequence length="413" mass="46928">MRKTVLSLFVFGTACLLWGQDNQPPVITPDPGDTVRRPGEAFIWDAYVHDPDGDSWYVLNWSRPSWMSRSCTREFCAFTGHPTMADVGKHQVLLEVADEHGATAKVEFTIRVTQKKAVADFDNDRATDFVYRLGDDFYFQPIGKPVVRFAATNMPEHAWPMVGHFDWDTRADLAIWNPDNGEWHLHLSTEDWEHTQTLSFGLQPTDMPFVGDVNGDQIDELIIRRWVNVNDGRWYVKEIGQAGYKMERFGGYETDIPMIGDFDGDLRAEMAIKRLNTRGEWYFKGFGEKTHTGPIYFGVQNSDRVCPADYDGDDAVDPALRRLEGWLPGHWYARLSSTDSNDLVTFGQRATDIEVPGDYNGDGNAERAIYRPSTGEFIVHIDGENHFTRIGPAWNNLVPLLAPSTAKKDLLRN</sequence>
<dbReference type="AlphaFoldDB" id="A0A8J7QJE3"/>
<accession>A0A8J7QJE3</accession>
<reference evidence="1" key="1">
    <citation type="submission" date="2021-03" db="EMBL/GenBank/DDBJ databases">
        <authorList>
            <person name="Wang G."/>
        </authorList>
    </citation>
    <scope>NUCLEOTIDE SEQUENCE</scope>
    <source>
        <strain evidence="1">KCTC 12899</strain>
    </source>
</reference>
<dbReference type="InterPro" id="IPR028994">
    <property type="entry name" value="Integrin_alpha_N"/>
</dbReference>
<dbReference type="InterPro" id="IPR013783">
    <property type="entry name" value="Ig-like_fold"/>
</dbReference>
<dbReference type="RefSeq" id="WP_207861898.1">
    <property type="nucleotide sequence ID" value="NZ_JAFREP010000029.1"/>
</dbReference>
<evidence type="ECO:0000313" key="2">
    <source>
        <dbReference type="Proteomes" id="UP000664417"/>
    </source>
</evidence>
<dbReference type="InterPro" id="IPR015919">
    <property type="entry name" value="Cadherin-like_sf"/>
</dbReference>
<dbReference type="Gene3D" id="2.60.40.10">
    <property type="entry name" value="Immunoglobulins"/>
    <property type="match status" value="1"/>
</dbReference>
<comment type="caution">
    <text evidence="1">The sequence shown here is derived from an EMBL/GenBank/DDBJ whole genome shotgun (WGS) entry which is preliminary data.</text>
</comment>
<evidence type="ECO:0000313" key="1">
    <source>
        <dbReference type="EMBL" id="MBO1321926.1"/>
    </source>
</evidence>
<gene>
    <name evidence="1" type="ORF">J3U88_25825</name>
</gene>
<organism evidence="1 2">
    <name type="scientific">Acanthopleuribacter pedis</name>
    <dbReference type="NCBI Taxonomy" id="442870"/>
    <lineage>
        <taxon>Bacteria</taxon>
        <taxon>Pseudomonadati</taxon>
        <taxon>Acidobacteriota</taxon>
        <taxon>Holophagae</taxon>
        <taxon>Acanthopleuribacterales</taxon>
        <taxon>Acanthopleuribacteraceae</taxon>
        <taxon>Acanthopleuribacter</taxon>
    </lineage>
</organism>
<protein>
    <submittedName>
        <fullName evidence="1">Uncharacterized protein</fullName>
    </submittedName>
</protein>
<dbReference type="PANTHER" id="PTHR39431:SF1">
    <property type="entry name" value="FRPA_C-RELATED PROTEIN"/>
    <property type="match status" value="1"/>
</dbReference>
<dbReference type="SUPFAM" id="SSF69318">
    <property type="entry name" value="Integrin alpha N-terminal domain"/>
    <property type="match status" value="1"/>
</dbReference>
<dbReference type="GO" id="GO:0005509">
    <property type="term" value="F:calcium ion binding"/>
    <property type="evidence" value="ECO:0007669"/>
    <property type="project" value="InterPro"/>
</dbReference>
<keyword evidence="2" id="KW-1185">Reference proteome</keyword>
<dbReference type="SUPFAM" id="SSF49313">
    <property type="entry name" value="Cadherin-like"/>
    <property type="match status" value="1"/>
</dbReference>
<dbReference type="EMBL" id="JAFREP010000029">
    <property type="protein sequence ID" value="MBO1321926.1"/>
    <property type="molecule type" value="Genomic_DNA"/>
</dbReference>
<dbReference type="GO" id="GO:0016020">
    <property type="term" value="C:membrane"/>
    <property type="evidence" value="ECO:0007669"/>
    <property type="project" value="InterPro"/>
</dbReference>
<dbReference type="PANTHER" id="PTHR39431">
    <property type="entry name" value="FRPA/C-RELATED PROTEIN"/>
    <property type="match status" value="1"/>
</dbReference>